<gene>
    <name evidence="1" type="ORF">BXZ70DRAFT_1006154</name>
</gene>
<name>A0A8K0USA4_9AGAR</name>
<comment type="caution">
    <text evidence="1">The sequence shown here is derived from an EMBL/GenBank/DDBJ whole genome shotgun (WGS) entry which is preliminary data.</text>
</comment>
<reference evidence="1" key="1">
    <citation type="journal article" date="2021" name="New Phytol.">
        <title>Evolutionary innovations through gain and loss of genes in the ectomycorrhizal Boletales.</title>
        <authorList>
            <person name="Wu G."/>
            <person name="Miyauchi S."/>
            <person name="Morin E."/>
            <person name="Kuo A."/>
            <person name="Drula E."/>
            <person name="Varga T."/>
            <person name="Kohler A."/>
            <person name="Feng B."/>
            <person name="Cao Y."/>
            <person name="Lipzen A."/>
            <person name="Daum C."/>
            <person name="Hundley H."/>
            <person name="Pangilinan J."/>
            <person name="Johnson J."/>
            <person name="Barry K."/>
            <person name="LaButti K."/>
            <person name="Ng V."/>
            <person name="Ahrendt S."/>
            <person name="Min B."/>
            <person name="Choi I.G."/>
            <person name="Park H."/>
            <person name="Plett J.M."/>
            <person name="Magnuson J."/>
            <person name="Spatafora J.W."/>
            <person name="Nagy L.G."/>
            <person name="Henrissat B."/>
            <person name="Grigoriev I.V."/>
            <person name="Yang Z.L."/>
            <person name="Xu J."/>
            <person name="Martin F.M."/>
        </authorList>
    </citation>
    <scope>NUCLEOTIDE SEQUENCE</scope>
    <source>
        <strain evidence="1">KKN 215</strain>
    </source>
</reference>
<dbReference type="EMBL" id="JAEVFJ010000008">
    <property type="protein sequence ID" value="KAH8102973.1"/>
    <property type="molecule type" value="Genomic_DNA"/>
</dbReference>
<evidence type="ECO:0000313" key="1">
    <source>
        <dbReference type="EMBL" id="KAH8102973.1"/>
    </source>
</evidence>
<protein>
    <submittedName>
        <fullName evidence="1">Uncharacterized protein</fullName>
    </submittedName>
</protein>
<organism evidence="1 2">
    <name type="scientific">Cristinia sonorae</name>
    <dbReference type="NCBI Taxonomy" id="1940300"/>
    <lineage>
        <taxon>Eukaryota</taxon>
        <taxon>Fungi</taxon>
        <taxon>Dikarya</taxon>
        <taxon>Basidiomycota</taxon>
        <taxon>Agaricomycotina</taxon>
        <taxon>Agaricomycetes</taxon>
        <taxon>Agaricomycetidae</taxon>
        <taxon>Agaricales</taxon>
        <taxon>Pleurotineae</taxon>
        <taxon>Stephanosporaceae</taxon>
        <taxon>Cristinia</taxon>
    </lineage>
</organism>
<dbReference type="OrthoDB" id="3016331at2759"/>
<dbReference type="Proteomes" id="UP000813824">
    <property type="component" value="Unassembled WGS sequence"/>
</dbReference>
<accession>A0A8K0USA4</accession>
<proteinExistence type="predicted"/>
<dbReference type="AlphaFoldDB" id="A0A8K0USA4"/>
<keyword evidence="2" id="KW-1185">Reference proteome</keyword>
<evidence type="ECO:0000313" key="2">
    <source>
        <dbReference type="Proteomes" id="UP000813824"/>
    </source>
</evidence>
<sequence length="77" mass="8993">MNDIKAWKAYVQDYYRVAGIPRRVRDRVEIPIRTELGKGKVGGHPMSKPFPVENIHQAMEDLLHRGRFDRSRYSGEP</sequence>